<evidence type="ECO:0000313" key="2">
    <source>
        <dbReference type="EMBL" id="KKK69500.1"/>
    </source>
</evidence>
<sequence>MLPPHLSDAQATAAALASDRFIVVHRATLQEPIGATANGCAAVQNLVLPNHVPFPGDAPGRKVEQQRLQAVQRRRKP</sequence>
<proteinExistence type="predicted"/>
<organism evidence="2">
    <name type="scientific">marine sediment metagenome</name>
    <dbReference type="NCBI Taxonomy" id="412755"/>
    <lineage>
        <taxon>unclassified sequences</taxon>
        <taxon>metagenomes</taxon>
        <taxon>ecological metagenomes</taxon>
    </lineage>
</organism>
<protein>
    <submittedName>
        <fullName evidence="2">Uncharacterized protein</fullName>
    </submittedName>
</protein>
<dbReference type="EMBL" id="LAZR01058619">
    <property type="protein sequence ID" value="KKK69500.1"/>
    <property type="molecule type" value="Genomic_DNA"/>
</dbReference>
<evidence type="ECO:0000256" key="1">
    <source>
        <dbReference type="SAM" id="MobiDB-lite"/>
    </source>
</evidence>
<feature type="region of interest" description="Disordered" evidence="1">
    <location>
        <begin position="53"/>
        <end position="77"/>
    </location>
</feature>
<gene>
    <name evidence="2" type="ORF">LCGC14_2933390</name>
</gene>
<feature type="non-terminal residue" evidence="2">
    <location>
        <position position="77"/>
    </location>
</feature>
<accession>A0A0F8Y7A6</accession>
<reference evidence="2" key="1">
    <citation type="journal article" date="2015" name="Nature">
        <title>Complex archaea that bridge the gap between prokaryotes and eukaryotes.</title>
        <authorList>
            <person name="Spang A."/>
            <person name="Saw J.H."/>
            <person name="Jorgensen S.L."/>
            <person name="Zaremba-Niedzwiedzka K."/>
            <person name="Martijn J."/>
            <person name="Lind A.E."/>
            <person name="van Eijk R."/>
            <person name="Schleper C."/>
            <person name="Guy L."/>
            <person name="Ettema T.J."/>
        </authorList>
    </citation>
    <scope>NUCLEOTIDE SEQUENCE</scope>
</reference>
<dbReference type="AlphaFoldDB" id="A0A0F8Y7A6"/>
<comment type="caution">
    <text evidence="2">The sequence shown here is derived from an EMBL/GenBank/DDBJ whole genome shotgun (WGS) entry which is preliminary data.</text>
</comment>
<name>A0A0F8Y7A6_9ZZZZ</name>